<dbReference type="EMBL" id="BAABLX010000068">
    <property type="protein sequence ID" value="GAA4955301.1"/>
    <property type="molecule type" value="Genomic_DNA"/>
</dbReference>
<comment type="caution">
    <text evidence="3">The sequence shown here is derived from an EMBL/GenBank/DDBJ whole genome shotgun (WGS) entry which is preliminary data.</text>
</comment>
<dbReference type="Gene3D" id="3.40.50.850">
    <property type="entry name" value="Isochorismatase-like"/>
    <property type="match status" value="1"/>
</dbReference>
<evidence type="ECO:0000313" key="3">
    <source>
        <dbReference type="EMBL" id="GAA4955301.1"/>
    </source>
</evidence>
<dbReference type="SUPFAM" id="SSF52499">
    <property type="entry name" value="Isochorismatase-like hydrolases"/>
    <property type="match status" value="1"/>
</dbReference>
<keyword evidence="1" id="KW-0378">Hydrolase</keyword>
<gene>
    <name evidence="3" type="ORF">GCM10025791_39310</name>
</gene>
<feature type="domain" description="Isochorismatase-like" evidence="2">
    <location>
        <begin position="16"/>
        <end position="185"/>
    </location>
</feature>
<dbReference type="PANTHER" id="PTHR43540:SF1">
    <property type="entry name" value="ISOCHORISMATASE HYDROLASE"/>
    <property type="match status" value="1"/>
</dbReference>
<dbReference type="InterPro" id="IPR036380">
    <property type="entry name" value="Isochorismatase-like_sf"/>
</dbReference>
<dbReference type="Pfam" id="PF00857">
    <property type="entry name" value="Isochorismatase"/>
    <property type="match status" value="1"/>
</dbReference>
<dbReference type="RefSeq" id="WP_345426452.1">
    <property type="nucleotide sequence ID" value="NZ_AP031496.1"/>
</dbReference>
<dbReference type="GO" id="GO:0016787">
    <property type="term" value="F:hydrolase activity"/>
    <property type="evidence" value="ECO:0007669"/>
    <property type="project" value="UniProtKB-KW"/>
</dbReference>
<dbReference type="PANTHER" id="PTHR43540">
    <property type="entry name" value="PEROXYUREIDOACRYLATE/UREIDOACRYLATE AMIDOHYDROLASE-RELATED"/>
    <property type="match status" value="1"/>
</dbReference>
<protein>
    <submittedName>
        <fullName evidence="3">N-carbamoylsarcosine amidohydrolase</fullName>
    </submittedName>
</protein>
<proteinExistence type="predicted"/>
<organism evidence="3 4">
    <name type="scientific">Halioxenophilus aromaticivorans</name>
    <dbReference type="NCBI Taxonomy" id="1306992"/>
    <lineage>
        <taxon>Bacteria</taxon>
        <taxon>Pseudomonadati</taxon>
        <taxon>Pseudomonadota</taxon>
        <taxon>Gammaproteobacteria</taxon>
        <taxon>Alteromonadales</taxon>
        <taxon>Alteromonadaceae</taxon>
        <taxon>Halioxenophilus</taxon>
    </lineage>
</organism>
<dbReference type="Proteomes" id="UP001409585">
    <property type="component" value="Unassembled WGS sequence"/>
</dbReference>
<dbReference type="InterPro" id="IPR000868">
    <property type="entry name" value="Isochorismatase-like_dom"/>
</dbReference>
<sequence>MATLDSTDLSLGKKPAIIVVDITPGFTNPECSLGSNADSVVEANIALLKVFRERNFPIFYTTVVYRDASEARVFREKIPCVSDLAVDSPWVDIDPRLEPQPGEVVVEKLWPSAFFGTALAQQLRAVGADSLVVTGLSTSGCVRATVLDGMQHEYPVIVPREAVGDRDAEAHASNLRDMQLKIASVKPLAEVIDELNGIEV</sequence>
<reference evidence="4" key="1">
    <citation type="journal article" date="2019" name="Int. J. Syst. Evol. Microbiol.">
        <title>The Global Catalogue of Microorganisms (GCM) 10K type strain sequencing project: providing services to taxonomists for standard genome sequencing and annotation.</title>
        <authorList>
            <consortium name="The Broad Institute Genomics Platform"/>
            <consortium name="The Broad Institute Genome Sequencing Center for Infectious Disease"/>
            <person name="Wu L."/>
            <person name="Ma J."/>
        </authorList>
    </citation>
    <scope>NUCLEOTIDE SEQUENCE [LARGE SCALE GENOMIC DNA]</scope>
    <source>
        <strain evidence="4">JCM 19134</strain>
    </source>
</reference>
<accession>A0AAV3U773</accession>
<evidence type="ECO:0000256" key="1">
    <source>
        <dbReference type="ARBA" id="ARBA00022801"/>
    </source>
</evidence>
<evidence type="ECO:0000259" key="2">
    <source>
        <dbReference type="Pfam" id="PF00857"/>
    </source>
</evidence>
<evidence type="ECO:0000313" key="4">
    <source>
        <dbReference type="Proteomes" id="UP001409585"/>
    </source>
</evidence>
<dbReference type="InterPro" id="IPR050272">
    <property type="entry name" value="Isochorismatase-like_hydrls"/>
</dbReference>
<keyword evidence="4" id="KW-1185">Reference proteome</keyword>
<dbReference type="AlphaFoldDB" id="A0AAV3U773"/>
<name>A0AAV3U773_9ALTE</name>